<dbReference type="AlphaFoldDB" id="A0A1M5CRA9"/>
<dbReference type="OrthoDB" id="658622at2"/>
<dbReference type="CDD" id="cd24013">
    <property type="entry name" value="ASKHA_ATPase_BT3980-like"/>
    <property type="match status" value="1"/>
</dbReference>
<proteinExistence type="predicted"/>
<evidence type="ECO:0008006" key="3">
    <source>
        <dbReference type="Google" id="ProtNLM"/>
    </source>
</evidence>
<dbReference type="RefSeq" id="WP_072876566.1">
    <property type="nucleotide sequence ID" value="NZ_FQVT01000001.1"/>
</dbReference>
<dbReference type="EMBL" id="FQVT01000001">
    <property type="protein sequence ID" value="SHF57278.1"/>
    <property type="molecule type" value="Genomic_DNA"/>
</dbReference>
<sequence>MVTSKTKVEKDLELSIQVSLDGLSFCTRNPKENALTHYHKIKFEQQLDPIKLLEEIEAIFEKETVFQQVNHLKLIFDHSLYSFVPKTLFKEENASDYLKFNTKILQTDFIANEEIGNTGIVNIYIPYTNIINFFFEKFGEFEYQHLTSILTKTLLSYTTNTEPQVYAHVKDKEFDLLVLESEKVLLCNTFQFNEKEDFLYYLLFTAEQLNLDPQNFQLYLLGAIDDSSPLYKIAYTYIRNIDFLKTNFSFKRKKESEKINFLEEFILLKSFE</sequence>
<dbReference type="Proteomes" id="UP000183945">
    <property type="component" value="Unassembled WGS sequence"/>
</dbReference>
<name>A0A1M5CRA9_SALEC</name>
<dbReference type="Gene3D" id="3.30.420.260">
    <property type="match status" value="1"/>
</dbReference>
<evidence type="ECO:0000313" key="1">
    <source>
        <dbReference type="EMBL" id="SHF57278.1"/>
    </source>
</evidence>
<accession>A0A1M5CRA9</accession>
<dbReference type="STRING" id="1073325.SAMN05444483_101635"/>
<dbReference type="Gene3D" id="3.30.420.250">
    <property type="match status" value="1"/>
</dbReference>
<reference evidence="2" key="1">
    <citation type="submission" date="2016-11" db="EMBL/GenBank/DDBJ databases">
        <authorList>
            <person name="Varghese N."/>
            <person name="Submissions S."/>
        </authorList>
    </citation>
    <scope>NUCLEOTIDE SEQUENCE [LARGE SCALE GENOMIC DNA]</scope>
    <source>
        <strain evidence="2">DSM 24579</strain>
    </source>
</reference>
<evidence type="ECO:0000313" key="2">
    <source>
        <dbReference type="Proteomes" id="UP000183945"/>
    </source>
</evidence>
<organism evidence="1 2">
    <name type="scientific">Salegentibacter echinorum</name>
    <dbReference type="NCBI Taxonomy" id="1073325"/>
    <lineage>
        <taxon>Bacteria</taxon>
        <taxon>Pseudomonadati</taxon>
        <taxon>Bacteroidota</taxon>
        <taxon>Flavobacteriia</taxon>
        <taxon>Flavobacteriales</taxon>
        <taxon>Flavobacteriaceae</taxon>
        <taxon>Salegentibacter</taxon>
    </lineage>
</organism>
<keyword evidence="2" id="KW-1185">Reference proteome</keyword>
<gene>
    <name evidence="1" type="ORF">SAMN05444483_101635</name>
</gene>
<dbReference type="Pfam" id="PF12864">
    <property type="entry name" value="DUF3822"/>
    <property type="match status" value="1"/>
</dbReference>
<protein>
    <recommendedName>
        <fullName evidence="3">DUF3822 domain-containing protein</fullName>
    </recommendedName>
</protein>
<dbReference type="InterPro" id="IPR024213">
    <property type="entry name" value="DUF3822"/>
</dbReference>